<dbReference type="InterPro" id="IPR036034">
    <property type="entry name" value="PDZ_sf"/>
</dbReference>
<protein>
    <recommendedName>
        <fullName evidence="6">PDZ domain-containing protein</fullName>
    </recommendedName>
</protein>
<evidence type="ECO:0000256" key="2">
    <source>
        <dbReference type="ARBA" id="ARBA00022670"/>
    </source>
</evidence>
<keyword evidence="3" id="KW-0378">Hydrolase</keyword>
<evidence type="ECO:0000259" key="6">
    <source>
        <dbReference type="PROSITE" id="PS50106"/>
    </source>
</evidence>
<dbReference type="SUPFAM" id="SSF52096">
    <property type="entry name" value="ClpP/crotonase"/>
    <property type="match status" value="1"/>
</dbReference>
<dbReference type="SMART" id="SM00245">
    <property type="entry name" value="TSPc"/>
    <property type="match status" value="1"/>
</dbReference>
<accession>A0A644ULD5</accession>
<dbReference type="GO" id="GO:0007165">
    <property type="term" value="P:signal transduction"/>
    <property type="evidence" value="ECO:0007669"/>
    <property type="project" value="TreeGrafter"/>
</dbReference>
<dbReference type="Pfam" id="PF17820">
    <property type="entry name" value="PDZ_6"/>
    <property type="match status" value="1"/>
</dbReference>
<dbReference type="NCBIfam" id="TIGR00225">
    <property type="entry name" value="prc"/>
    <property type="match status" value="1"/>
</dbReference>
<keyword evidence="2" id="KW-0645">Protease</keyword>
<dbReference type="AlphaFoldDB" id="A0A644ULD5"/>
<dbReference type="PANTHER" id="PTHR32060">
    <property type="entry name" value="TAIL-SPECIFIC PROTEASE"/>
    <property type="match status" value="1"/>
</dbReference>
<dbReference type="SMART" id="SM00228">
    <property type="entry name" value="PDZ"/>
    <property type="match status" value="1"/>
</dbReference>
<dbReference type="GO" id="GO:0006508">
    <property type="term" value="P:proteolysis"/>
    <property type="evidence" value="ECO:0007669"/>
    <property type="project" value="UniProtKB-KW"/>
</dbReference>
<keyword evidence="5" id="KW-0175">Coiled coil</keyword>
<comment type="similarity">
    <text evidence="1">Belongs to the peptidase S41A family.</text>
</comment>
<dbReference type="Gene3D" id="2.30.42.10">
    <property type="match status" value="1"/>
</dbReference>
<evidence type="ECO:0000313" key="7">
    <source>
        <dbReference type="EMBL" id="MPL79807.1"/>
    </source>
</evidence>
<evidence type="ECO:0000256" key="1">
    <source>
        <dbReference type="ARBA" id="ARBA00009179"/>
    </source>
</evidence>
<dbReference type="SUPFAM" id="SSF50156">
    <property type="entry name" value="PDZ domain-like"/>
    <property type="match status" value="1"/>
</dbReference>
<dbReference type="InterPro" id="IPR001478">
    <property type="entry name" value="PDZ"/>
</dbReference>
<evidence type="ECO:0000256" key="5">
    <source>
        <dbReference type="SAM" id="Coils"/>
    </source>
</evidence>
<sequence>MLRKTFFILISVITLSISLNAQEEDKGFELSKNLEIFSSVYKNLHLNYVDEINPGDLMKTAIDAMLAKLDPYTNYIPEANLEDAKLQLMGQYGGIGAVIHEKDGKIFISEPYQNLPADKAGFKAGDMIIEVNGQSSKDRTSDQVKEFLRGQAGSEIKLKVLRDGKEIEKTFLREEITIDNVPYYGLVGKDIGYIKLNEFTNGAANNVLNAFKELKKQNNDLKGLILDLRGNGGGLLTDAVSIVNMFVEKGQNIVSTKGKIVERNQTFKTTLNPVDLNIPIVVLTDNFSASASEIVTGSLQDLDRAVIMGQRTFGKGLVQNIIPLTYNAQMKVTVSKYYIPSGRCIQAIDYSHRDEQGNAINIPDSLKVAFKTKGGRTVYDGFGIEPDIIIEPEYASPIIISIITKFLAFDFATEFVKQNPTIQSPKDFKITDEIYNQFTSFVKDKDYSYSTITERMLAELEDMAKKEKYSQEIENTIEQLKKKIEEDKNNDLIKFKDDIKEILLSEIVVRYYYQKGRIEALLNLDKEVLKAIELLSNSKEYNKILGK</sequence>
<keyword evidence="4" id="KW-0720">Serine protease</keyword>
<proteinExistence type="inferred from homology"/>
<dbReference type="InterPro" id="IPR004447">
    <property type="entry name" value="Peptidase_S41A"/>
</dbReference>
<feature type="coiled-coil region" evidence="5">
    <location>
        <begin position="204"/>
        <end position="231"/>
    </location>
</feature>
<dbReference type="CDD" id="cd06782">
    <property type="entry name" value="cpPDZ_CPP-like"/>
    <property type="match status" value="1"/>
</dbReference>
<name>A0A644ULD5_9ZZZZ</name>
<organism evidence="7">
    <name type="scientific">bioreactor metagenome</name>
    <dbReference type="NCBI Taxonomy" id="1076179"/>
    <lineage>
        <taxon>unclassified sequences</taxon>
        <taxon>metagenomes</taxon>
        <taxon>ecological metagenomes</taxon>
    </lineage>
</organism>
<dbReference type="PROSITE" id="PS50106">
    <property type="entry name" value="PDZ"/>
    <property type="match status" value="1"/>
</dbReference>
<dbReference type="InterPro" id="IPR029045">
    <property type="entry name" value="ClpP/crotonase-like_dom_sf"/>
</dbReference>
<dbReference type="Gene3D" id="3.90.226.10">
    <property type="entry name" value="2-enoyl-CoA Hydratase, Chain A, domain 1"/>
    <property type="match status" value="1"/>
</dbReference>
<dbReference type="PANTHER" id="PTHR32060:SF30">
    <property type="entry name" value="CARBOXY-TERMINAL PROCESSING PROTEASE CTPA"/>
    <property type="match status" value="1"/>
</dbReference>
<dbReference type="InterPro" id="IPR041489">
    <property type="entry name" value="PDZ_6"/>
</dbReference>
<dbReference type="CDD" id="cd07560">
    <property type="entry name" value="Peptidase_S41_CPP"/>
    <property type="match status" value="1"/>
</dbReference>
<dbReference type="GO" id="GO:0008236">
    <property type="term" value="F:serine-type peptidase activity"/>
    <property type="evidence" value="ECO:0007669"/>
    <property type="project" value="UniProtKB-KW"/>
</dbReference>
<feature type="domain" description="PDZ" evidence="6">
    <location>
        <begin position="85"/>
        <end position="149"/>
    </location>
</feature>
<evidence type="ECO:0000256" key="4">
    <source>
        <dbReference type="ARBA" id="ARBA00022825"/>
    </source>
</evidence>
<evidence type="ECO:0000256" key="3">
    <source>
        <dbReference type="ARBA" id="ARBA00022801"/>
    </source>
</evidence>
<dbReference type="Pfam" id="PF03572">
    <property type="entry name" value="Peptidase_S41"/>
    <property type="match status" value="1"/>
</dbReference>
<dbReference type="Gene3D" id="3.30.750.44">
    <property type="match status" value="1"/>
</dbReference>
<reference evidence="7" key="1">
    <citation type="submission" date="2019-08" db="EMBL/GenBank/DDBJ databases">
        <authorList>
            <person name="Kucharzyk K."/>
            <person name="Murdoch R.W."/>
            <person name="Higgins S."/>
            <person name="Loffler F."/>
        </authorList>
    </citation>
    <scope>NUCLEOTIDE SEQUENCE</scope>
</reference>
<dbReference type="GO" id="GO:0004175">
    <property type="term" value="F:endopeptidase activity"/>
    <property type="evidence" value="ECO:0007669"/>
    <property type="project" value="TreeGrafter"/>
</dbReference>
<dbReference type="GO" id="GO:0030288">
    <property type="term" value="C:outer membrane-bounded periplasmic space"/>
    <property type="evidence" value="ECO:0007669"/>
    <property type="project" value="TreeGrafter"/>
</dbReference>
<dbReference type="EMBL" id="VSSQ01000130">
    <property type="protein sequence ID" value="MPL79807.1"/>
    <property type="molecule type" value="Genomic_DNA"/>
</dbReference>
<comment type="caution">
    <text evidence="7">The sequence shown here is derived from an EMBL/GenBank/DDBJ whole genome shotgun (WGS) entry which is preliminary data.</text>
</comment>
<feature type="coiled-coil region" evidence="5">
    <location>
        <begin position="463"/>
        <end position="490"/>
    </location>
</feature>
<gene>
    <name evidence="7" type="ORF">SDC9_25693</name>
</gene>
<dbReference type="InterPro" id="IPR005151">
    <property type="entry name" value="Tail-specific_protease"/>
</dbReference>